<dbReference type="CDD" id="cd10967">
    <property type="entry name" value="CE4_GLA_like_6s"/>
    <property type="match status" value="1"/>
</dbReference>
<dbReference type="AlphaFoldDB" id="A0AAE3FI06"/>
<dbReference type="SUPFAM" id="SSF88713">
    <property type="entry name" value="Glycoside hydrolase/deacetylase"/>
    <property type="match status" value="1"/>
</dbReference>
<dbReference type="Pfam" id="PF01522">
    <property type="entry name" value="Polysacc_deac_1"/>
    <property type="match status" value="1"/>
</dbReference>
<comment type="caution">
    <text evidence="2">The sequence shown here is derived from an EMBL/GenBank/DDBJ whole genome shotgun (WGS) entry which is preliminary data.</text>
</comment>
<sequence>MRYAFLRFPGFLDKAVTLSYDDGRPADERLVAVMNAHGLKGTFNLNSFRLDDALSDRVKNLYLPTGNEIAVHGFYHLPLTNVADSAVLNDIITDRKSLESLSGRIVNGMAYANGSVNAHVTDLVRTCGIVYSRTTVSTHGFSIPENWLLWNPTCHHNDPRLFELAEAFVGIGTPPAWYYDLSGPKLFYLWGHSYEFDNDGNWDRIEKFAGMVGGRSDIWYATNREIYSYVSAFNSLIFSADGGIVYNPTVTELYTEFYGRKVIIPAGSTAALPTH</sequence>
<name>A0AAE3FI06_9BACT</name>
<accession>A0AAE3FI06</accession>
<dbReference type="GO" id="GO:0016810">
    <property type="term" value="F:hydrolase activity, acting on carbon-nitrogen (but not peptide) bonds"/>
    <property type="evidence" value="ECO:0007669"/>
    <property type="project" value="InterPro"/>
</dbReference>
<reference evidence="2 3" key="1">
    <citation type="submission" date="2022-03" db="EMBL/GenBank/DDBJ databases">
        <title>Metagenome-assembled genomes from swine fecal metagenomes.</title>
        <authorList>
            <person name="Holman D.B."/>
            <person name="Kommadath A."/>
        </authorList>
    </citation>
    <scope>NUCLEOTIDE SEQUENCE [LARGE SCALE GENOMIC DNA]</scope>
    <source>
        <strain evidence="2">SUG147</strain>
    </source>
</reference>
<gene>
    <name evidence="2" type="ORF">MR241_03285</name>
</gene>
<dbReference type="InterPro" id="IPR002509">
    <property type="entry name" value="NODB_dom"/>
</dbReference>
<evidence type="ECO:0000313" key="2">
    <source>
        <dbReference type="EMBL" id="MCI5755302.1"/>
    </source>
</evidence>
<evidence type="ECO:0000313" key="3">
    <source>
        <dbReference type="Proteomes" id="UP001139365"/>
    </source>
</evidence>
<dbReference type="GO" id="GO:0005975">
    <property type="term" value="P:carbohydrate metabolic process"/>
    <property type="evidence" value="ECO:0007669"/>
    <property type="project" value="InterPro"/>
</dbReference>
<proteinExistence type="predicted"/>
<dbReference type="Gene3D" id="3.20.20.370">
    <property type="entry name" value="Glycoside hydrolase/deacetylase"/>
    <property type="match status" value="1"/>
</dbReference>
<protein>
    <submittedName>
        <fullName evidence="2">Polysaccharide deacetylase family protein</fullName>
    </submittedName>
</protein>
<organism evidence="2 3">
    <name type="scientific">Candidatus Colimorpha enterica</name>
    <dbReference type="NCBI Taxonomy" id="3083063"/>
    <lineage>
        <taxon>Bacteria</taxon>
        <taxon>Pseudomonadati</taxon>
        <taxon>Bacteroidota</taxon>
        <taxon>Bacteroidia</taxon>
        <taxon>Bacteroidales</taxon>
        <taxon>Candidatus Colimorpha</taxon>
    </lineage>
</organism>
<dbReference type="InterPro" id="IPR011330">
    <property type="entry name" value="Glyco_hydro/deAcase_b/a-brl"/>
</dbReference>
<dbReference type="Proteomes" id="UP001139365">
    <property type="component" value="Unassembled WGS sequence"/>
</dbReference>
<evidence type="ECO:0000259" key="1">
    <source>
        <dbReference type="Pfam" id="PF01522"/>
    </source>
</evidence>
<dbReference type="EMBL" id="JALEMU010000053">
    <property type="protein sequence ID" value="MCI5755302.1"/>
    <property type="molecule type" value="Genomic_DNA"/>
</dbReference>
<feature type="domain" description="NodB homology" evidence="1">
    <location>
        <begin position="13"/>
        <end position="131"/>
    </location>
</feature>